<dbReference type="GO" id="GO:0097539">
    <property type="term" value="C:ciliary transition fiber"/>
    <property type="evidence" value="ECO:0007669"/>
    <property type="project" value="InterPro"/>
</dbReference>
<evidence type="ECO:0000256" key="6">
    <source>
        <dbReference type="ARBA" id="ARBA00044448"/>
    </source>
</evidence>
<dbReference type="InterPro" id="IPR013314">
    <property type="entry name" value="Globin_lamprey/hagfish"/>
</dbReference>
<evidence type="ECO:0000256" key="1">
    <source>
        <dbReference type="ARBA" id="ARBA00008705"/>
    </source>
</evidence>
<evidence type="ECO:0000313" key="16">
    <source>
        <dbReference type="EMBL" id="KAF3700386.1"/>
    </source>
</evidence>
<evidence type="ECO:0000259" key="15">
    <source>
        <dbReference type="PROSITE" id="PS01033"/>
    </source>
</evidence>
<dbReference type="InterPro" id="IPR033561">
    <property type="entry name" value="FBF1"/>
</dbReference>
<evidence type="ECO:0000256" key="10">
    <source>
        <dbReference type="ARBA" id="ARBA00047393"/>
    </source>
</evidence>
<keyword evidence="5" id="KW-0408">Iron</keyword>
<reference evidence="17" key="2">
    <citation type="submission" date="2019-02" db="EMBL/GenBank/DDBJ databases">
        <title>Opniocepnalus argus Var Kimnra genome.</title>
        <authorList>
            <person name="Zhou C."/>
            <person name="Xiao S."/>
        </authorList>
    </citation>
    <scope>NUCLEOTIDE SEQUENCE [LARGE SCALE GENOMIC DNA]</scope>
</reference>
<organism evidence="16 17">
    <name type="scientific">Channa argus</name>
    <name type="common">Northern snakehead</name>
    <name type="synonym">Ophicephalus argus</name>
    <dbReference type="NCBI Taxonomy" id="215402"/>
    <lineage>
        <taxon>Eukaryota</taxon>
        <taxon>Metazoa</taxon>
        <taxon>Chordata</taxon>
        <taxon>Craniata</taxon>
        <taxon>Vertebrata</taxon>
        <taxon>Euteleostomi</taxon>
        <taxon>Actinopterygii</taxon>
        <taxon>Neopterygii</taxon>
        <taxon>Teleostei</taxon>
        <taxon>Neoteleostei</taxon>
        <taxon>Acanthomorphata</taxon>
        <taxon>Anabantaria</taxon>
        <taxon>Anabantiformes</taxon>
        <taxon>Channoidei</taxon>
        <taxon>Channidae</taxon>
        <taxon>Channa</taxon>
    </lineage>
</organism>
<protein>
    <recommendedName>
        <fullName evidence="2">superoxide dismutase</fullName>
        <ecNumber evidence="2">1.15.1.1</ecNumber>
    </recommendedName>
    <alternativeName>
        <fullName evidence="7">Nitrite reductase CYGB</fullName>
    </alternativeName>
    <alternativeName>
        <fullName evidence="9">Pseudoperoxidase CYGB</fullName>
    </alternativeName>
    <alternativeName>
        <fullName evidence="8">Superoxide dismutase CYGB</fullName>
    </alternativeName>
</protein>
<reference evidence="16 17" key="1">
    <citation type="submission" date="2019-02" db="EMBL/GenBank/DDBJ databases">
        <title>Opniocepnalus argus genome.</title>
        <authorList>
            <person name="Zhou C."/>
            <person name="Xiao S."/>
        </authorList>
    </citation>
    <scope>NUCLEOTIDE SEQUENCE [LARGE SCALE GENOMIC DNA]</scope>
    <source>
        <strain evidence="16">OARG1902GOOAL</strain>
        <tissue evidence="16">Muscle</tissue>
    </source>
</reference>
<evidence type="ECO:0000313" key="17">
    <source>
        <dbReference type="Proteomes" id="UP000503349"/>
    </source>
</evidence>
<dbReference type="GO" id="GO:0020037">
    <property type="term" value="F:heme binding"/>
    <property type="evidence" value="ECO:0007669"/>
    <property type="project" value="InterPro"/>
</dbReference>
<evidence type="ECO:0000256" key="9">
    <source>
        <dbReference type="ARBA" id="ARBA00044569"/>
    </source>
</evidence>
<feature type="coiled-coil region" evidence="13">
    <location>
        <begin position="1008"/>
        <end position="1240"/>
    </location>
</feature>
<sequence length="1313" mass="149295">MHPSITTRNTNLTFLLGIYVLSHDVFIKNRPQSLFFTHSHSAKIQWWRAKVLTEKRQNREQDFLFLSPRKIVKSSAQLCSQMERMQGEGEEDHLERPSPLTEKERMMIQDSWPKVYENCDDVGVAILVRLFVNFPSSKQFFSQFKHIEEPEELARSTQLRKHAHRVMNAINTLVESLDNADKVASVLQVVGKAHALRHKVEPVYFKILGGVILEVLGEEFPQVVTPEVAGAWTKLLATVYCGITAVCSATDNIFSMPAEKVKQDDGDNENSDVSVADPNDILKNMKDMDDMDADLFISKKKPGSAPPQTKPFGSEGPTKDLTLGENNAKPEGADKQSTERKKPDSAPSTSTARNYKKFTFSDSDGHDEGLGQSSYTKDLEDPLVDLLDDLLPGETKPEPKTSSQQTKPEKSGQSPSTTPLPKSKTPSKKPSELTFEDDKDDLMDALGFDSDKNKTKKKETPLWSNKEKSETPQRARTRLDEILESLTSPRLMERPPTGEMKDPSPAQEKQQQQEKTSSMKEPLLEEDLTFGSYQPTLGSMPEGRQSRRQSVRFSTKDVSISTPEKKLKPTTPTSTRHRNSADWLGLKANNGDAFLENVANETKTPAESPTVPSSPLVERKASISDSPATEAAKLAPETPAPILSVARQNKSKASQSQKKVEEDEDDWLAGALNRKKTLSLSNPTDKAPKQEESLGLGGEFDVESVVSKQVTSQAARVDEGNVMAVKETSNTFLGQPSPVRDERPKKDNLQQLLLQQQQMMQSQLLGLGGVEHAGVLQRLKDKEHQFGDYQARIIQLEGQVKTLQLERDQSQMLLDSVQQRHKQDIELMENTHKSRVKLLEESAAQRDIRARQECEDLMERLVTATRSAEQERSELQAQYQRKLAQAQQERDREVERLRDLQRKSILEMKRDHEDQIQRLKKLKDEEIDAVTSATSQTRSLTVVIDQMEQFSSRLGELSSRVESTHEHTAHGLEQGARHRDEQLRVMQDRLAQQQKAMAEERRYLKEIISRMDTQLNEQQRQLEKERWKMTAEQAKAESSQRALEEERRSLSMQINMEREELERAKSALLEEQKSVMQHCAEERRKLAAEWAHFHAQEKQRHERAEREVSSLLEKREGSIMSLAQEKADLKLRTAELKQKETAVAQEREALERLREELDKERERITSTALRLKTQAQEVEAFSKLASEKHEEGERALQEAKRVEAEHEGRLRNIQIQTEHLRQQEQGILQERIRLNNLQKEPNRIRQEASFTPLTQIMPSIFAADSGTVLPNPELESTLNLHPPASFHNSQSLTLQASLALWKYTAEKVSNNNY</sequence>
<comment type="catalytic activity">
    <reaction evidence="12">
        <text>H2O2 + AH2 = A + 2 H2O</text>
        <dbReference type="Rhea" id="RHEA:30275"/>
        <dbReference type="ChEBI" id="CHEBI:13193"/>
        <dbReference type="ChEBI" id="CHEBI:15377"/>
        <dbReference type="ChEBI" id="CHEBI:16240"/>
        <dbReference type="ChEBI" id="CHEBI:17499"/>
    </reaction>
    <physiologicalReaction direction="left-to-right" evidence="12">
        <dbReference type="Rhea" id="RHEA:30276"/>
    </physiologicalReaction>
</comment>
<dbReference type="InterPro" id="IPR049390">
    <property type="entry name" value="FBF1_C"/>
</dbReference>
<proteinExistence type="inferred from homology"/>
<feature type="compositionally biased region" description="Acidic residues" evidence="14">
    <location>
        <begin position="434"/>
        <end position="443"/>
    </location>
</feature>
<dbReference type="Proteomes" id="UP000503349">
    <property type="component" value="Chromosome 15"/>
</dbReference>
<dbReference type="GO" id="GO:0005506">
    <property type="term" value="F:iron ion binding"/>
    <property type="evidence" value="ECO:0007669"/>
    <property type="project" value="InterPro"/>
</dbReference>
<feature type="compositionally biased region" description="Basic and acidic residues" evidence="14">
    <location>
        <begin position="331"/>
        <end position="344"/>
    </location>
</feature>
<dbReference type="Pfam" id="PF21007">
    <property type="entry name" value="FBF1"/>
    <property type="match status" value="1"/>
</dbReference>
<gene>
    <name evidence="16" type="ORF">EXN66_Car016073</name>
</gene>
<dbReference type="GO" id="GO:0015671">
    <property type="term" value="P:oxygen transport"/>
    <property type="evidence" value="ECO:0007669"/>
    <property type="project" value="InterPro"/>
</dbReference>
<evidence type="ECO:0000256" key="5">
    <source>
        <dbReference type="ARBA" id="ARBA00023004"/>
    </source>
</evidence>
<keyword evidence="13" id="KW-0175">Coiled coil</keyword>
<comment type="catalytic activity">
    <reaction evidence="6">
        <text>Fe(II)-heme b-[protein] + nitric oxide + O2 = Fe(III)-heme b-[protein] + nitrate</text>
        <dbReference type="Rhea" id="RHEA:78091"/>
        <dbReference type="Rhea" id="RHEA-COMP:18975"/>
        <dbReference type="Rhea" id="RHEA-COMP:18976"/>
        <dbReference type="ChEBI" id="CHEBI:15379"/>
        <dbReference type="ChEBI" id="CHEBI:16480"/>
        <dbReference type="ChEBI" id="CHEBI:17632"/>
        <dbReference type="ChEBI" id="CHEBI:55376"/>
        <dbReference type="ChEBI" id="CHEBI:60344"/>
    </reaction>
    <physiologicalReaction direction="left-to-right" evidence="6">
        <dbReference type="Rhea" id="RHEA:78092"/>
    </physiologicalReaction>
</comment>
<evidence type="ECO:0000256" key="12">
    <source>
        <dbReference type="ARBA" id="ARBA00049899"/>
    </source>
</evidence>
<feature type="region of interest" description="Disordered" evidence="14">
    <location>
        <begin position="260"/>
        <end position="279"/>
    </location>
</feature>
<dbReference type="PROSITE" id="PS01033">
    <property type="entry name" value="GLOBIN"/>
    <property type="match status" value="1"/>
</dbReference>
<feature type="domain" description="Globin" evidence="15">
    <location>
        <begin position="99"/>
        <end position="248"/>
    </location>
</feature>
<evidence type="ECO:0000256" key="13">
    <source>
        <dbReference type="SAM" id="Coils"/>
    </source>
</evidence>
<evidence type="ECO:0000256" key="4">
    <source>
        <dbReference type="ARBA" id="ARBA00022723"/>
    </source>
</evidence>
<feature type="coiled-coil region" evidence="13">
    <location>
        <begin position="854"/>
        <end position="929"/>
    </location>
</feature>
<dbReference type="GO" id="GO:0019825">
    <property type="term" value="F:oxygen binding"/>
    <property type="evidence" value="ECO:0007669"/>
    <property type="project" value="InterPro"/>
</dbReference>
<dbReference type="SUPFAM" id="SSF46458">
    <property type="entry name" value="Globin-like"/>
    <property type="match status" value="1"/>
</dbReference>
<dbReference type="EC" id="1.15.1.1" evidence="2"/>
<feature type="compositionally biased region" description="Polar residues" evidence="14">
    <location>
        <begin position="599"/>
        <end position="613"/>
    </location>
</feature>
<keyword evidence="3" id="KW-0349">Heme</keyword>
<comment type="catalytic activity">
    <reaction evidence="11">
        <text>Fe(III)-heme b-[protein] + nitric oxide + H2O = Fe(II)-heme b-[protein] + nitrite + 2 H(+)</text>
        <dbReference type="Rhea" id="RHEA:77711"/>
        <dbReference type="Rhea" id="RHEA-COMP:18975"/>
        <dbReference type="Rhea" id="RHEA-COMP:18976"/>
        <dbReference type="ChEBI" id="CHEBI:15377"/>
        <dbReference type="ChEBI" id="CHEBI:15378"/>
        <dbReference type="ChEBI" id="CHEBI:16301"/>
        <dbReference type="ChEBI" id="CHEBI:16480"/>
        <dbReference type="ChEBI" id="CHEBI:55376"/>
        <dbReference type="ChEBI" id="CHEBI:60344"/>
    </reaction>
    <physiologicalReaction direction="right-to-left" evidence="11">
        <dbReference type="Rhea" id="RHEA:77713"/>
    </physiologicalReaction>
</comment>
<feature type="compositionally biased region" description="Polar residues" evidence="14">
    <location>
        <begin position="551"/>
        <end position="561"/>
    </location>
</feature>
<feature type="compositionally biased region" description="Basic and acidic residues" evidence="14">
    <location>
        <begin position="465"/>
        <end position="481"/>
    </location>
</feature>
<feature type="compositionally biased region" description="Low complexity" evidence="14">
    <location>
        <begin position="414"/>
        <end position="424"/>
    </location>
</feature>
<dbReference type="GO" id="GO:0004784">
    <property type="term" value="F:superoxide dismutase activity"/>
    <property type="evidence" value="ECO:0007669"/>
    <property type="project" value="UniProtKB-EC"/>
</dbReference>
<evidence type="ECO:0000256" key="2">
    <source>
        <dbReference type="ARBA" id="ARBA00012682"/>
    </source>
</evidence>
<dbReference type="GO" id="GO:0036064">
    <property type="term" value="C:ciliary basal body"/>
    <property type="evidence" value="ECO:0007669"/>
    <property type="project" value="TreeGrafter"/>
</dbReference>
<evidence type="ECO:0000256" key="14">
    <source>
        <dbReference type="SAM" id="MobiDB-lite"/>
    </source>
</evidence>
<dbReference type="InterPro" id="IPR000971">
    <property type="entry name" value="Globin"/>
</dbReference>
<feature type="region of interest" description="Disordered" evidence="14">
    <location>
        <begin position="297"/>
        <end position="582"/>
    </location>
</feature>
<dbReference type="PANTHER" id="PTHR33689">
    <property type="entry name" value="FAS-BINDING FACTOR 1"/>
    <property type="match status" value="1"/>
</dbReference>
<dbReference type="InterPro" id="IPR012292">
    <property type="entry name" value="Globin/Proto"/>
</dbReference>
<dbReference type="Pfam" id="PF00042">
    <property type="entry name" value="Globin"/>
    <property type="match status" value="1"/>
</dbReference>
<evidence type="ECO:0000256" key="3">
    <source>
        <dbReference type="ARBA" id="ARBA00022617"/>
    </source>
</evidence>
<dbReference type="GO" id="GO:0060271">
    <property type="term" value="P:cilium assembly"/>
    <property type="evidence" value="ECO:0007669"/>
    <property type="project" value="InterPro"/>
</dbReference>
<evidence type="ECO:0000256" key="8">
    <source>
        <dbReference type="ARBA" id="ARBA00044562"/>
    </source>
</evidence>
<comment type="similarity">
    <text evidence="1">Belongs to the globin family.</text>
</comment>
<name>A0A6G1QE34_CHAAH</name>
<evidence type="ECO:0000256" key="11">
    <source>
        <dbReference type="ARBA" id="ARBA00048118"/>
    </source>
</evidence>
<dbReference type="PRINTS" id="PR01906">
    <property type="entry name" value="FISHGLOBIN"/>
</dbReference>
<dbReference type="GO" id="GO:0005814">
    <property type="term" value="C:centriole"/>
    <property type="evidence" value="ECO:0007669"/>
    <property type="project" value="TreeGrafter"/>
</dbReference>
<evidence type="ECO:0000256" key="7">
    <source>
        <dbReference type="ARBA" id="ARBA00044551"/>
    </source>
</evidence>
<dbReference type="InterPro" id="IPR009050">
    <property type="entry name" value="Globin-like_sf"/>
</dbReference>
<dbReference type="EMBL" id="CM015726">
    <property type="protein sequence ID" value="KAF3700386.1"/>
    <property type="molecule type" value="Genomic_DNA"/>
</dbReference>
<dbReference type="Gene3D" id="1.10.490.10">
    <property type="entry name" value="Globins"/>
    <property type="match status" value="1"/>
</dbReference>
<feature type="region of interest" description="Disordered" evidence="14">
    <location>
        <begin position="595"/>
        <end position="694"/>
    </location>
</feature>
<keyword evidence="4" id="KW-0479">Metal-binding</keyword>
<dbReference type="GO" id="GO:0090162">
    <property type="term" value="P:establishment of epithelial cell polarity"/>
    <property type="evidence" value="ECO:0007669"/>
    <property type="project" value="InterPro"/>
</dbReference>
<dbReference type="PANTHER" id="PTHR33689:SF1">
    <property type="entry name" value="FAS-BINDING FACTOR 1"/>
    <property type="match status" value="1"/>
</dbReference>
<comment type="catalytic activity">
    <reaction evidence="10">
        <text>2 superoxide + 2 H(+) = H2O2 + O2</text>
        <dbReference type="Rhea" id="RHEA:20696"/>
        <dbReference type="ChEBI" id="CHEBI:15378"/>
        <dbReference type="ChEBI" id="CHEBI:15379"/>
        <dbReference type="ChEBI" id="CHEBI:16240"/>
        <dbReference type="ChEBI" id="CHEBI:18421"/>
        <dbReference type="EC" id="1.15.1.1"/>
    </reaction>
    <physiologicalReaction direction="left-to-right" evidence="10">
        <dbReference type="Rhea" id="RHEA:20697"/>
    </physiologicalReaction>
</comment>
<accession>A0A6G1QE34</accession>
<keyword evidence="17" id="KW-1185">Reference proteome</keyword>